<dbReference type="Pfam" id="PF01661">
    <property type="entry name" value="Macro"/>
    <property type="match status" value="1"/>
</dbReference>
<dbReference type="Gene3D" id="3.40.220.10">
    <property type="entry name" value="Leucine Aminopeptidase, subunit E, domain 1"/>
    <property type="match status" value="1"/>
</dbReference>
<dbReference type="SUPFAM" id="SSF52949">
    <property type="entry name" value="Macro domain-like"/>
    <property type="match status" value="1"/>
</dbReference>
<accession>D7P605</accession>
<dbReference type="PANTHER" id="PTHR11106">
    <property type="entry name" value="GANGLIOSIDE INDUCED DIFFERENTIATION ASSOCIATED PROTEIN 2-RELATED"/>
    <property type="match status" value="1"/>
</dbReference>
<dbReference type="SMART" id="SM00506">
    <property type="entry name" value="A1pp"/>
    <property type="match status" value="1"/>
</dbReference>
<feature type="domain" description="Macro" evidence="1">
    <location>
        <begin position="11"/>
        <end position="194"/>
    </location>
</feature>
<dbReference type="PANTHER" id="PTHR11106:SF27">
    <property type="entry name" value="MACRO DOMAIN-CONTAINING PROTEIN"/>
    <property type="match status" value="1"/>
</dbReference>
<sequence>MGIACTFERAEDGMPEIVVGAGRIRLVQGDIVQAKTDAIVNAANASLAGGGGVDGAIHRAAGPELYELTRPFGGCATGSAVITGAGRIPLPTRFIVHAVGPRYSTARDAECAALLRSAHEVSLRLCEEKAVESVAFPAISTGVYGFPIARAAPIALQAAMEHLKAGERSVKRVVFVLFTPADLQVFSEALASLGQG</sequence>
<proteinExistence type="predicted"/>
<dbReference type="InterPro" id="IPR002589">
    <property type="entry name" value="Macro_dom"/>
</dbReference>
<name>D7P605_CHOCO</name>
<dbReference type="CDD" id="cd02908">
    <property type="entry name" value="Macro_OAADPr_deacetylase"/>
    <property type="match status" value="1"/>
</dbReference>
<evidence type="ECO:0000313" key="2">
    <source>
        <dbReference type="EMBL" id="ADH04651.1"/>
    </source>
</evidence>
<dbReference type="AlphaFoldDB" id="D7P605"/>
<dbReference type="InterPro" id="IPR043472">
    <property type="entry name" value="Macro_dom-like"/>
</dbReference>
<protein>
    <recommendedName>
        <fullName evidence="1">Macro domain-containing protein</fullName>
    </recommendedName>
</protein>
<dbReference type="EMBL" id="GQ981381">
    <property type="protein sequence ID" value="ADH04651.1"/>
    <property type="molecule type" value="Genomic_DNA"/>
</dbReference>
<evidence type="ECO:0000259" key="1">
    <source>
        <dbReference type="PROSITE" id="PS51154"/>
    </source>
</evidence>
<dbReference type="PROSITE" id="PS51154">
    <property type="entry name" value="MACRO"/>
    <property type="match status" value="1"/>
</dbReference>
<reference evidence="2" key="1">
    <citation type="journal article" date="2010" name="Chem. Biol.">
        <title>Biosynthesis of thuggacins in myxobacteria: comparative cluster analysis reveals basis for natural product structural diversity.</title>
        <authorList>
            <person name="Buntin K."/>
            <person name="Irschik H."/>
            <person name="Weissman K.J."/>
            <person name="Luxenburger E."/>
            <person name="Blocker H."/>
            <person name="Muller R."/>
        </authorList>
    </citation>
    <scope>NUCLEOTIDE SEQUENCE</scope>
    <source>
        <strain evidence="2">Cm c5</strain>
    </source>
</reference>
<organism evidence="2">
    <name type="scientific">Chondromyces crocatus</name>
    <dbReference type="NCBI Taxonomy" id="52"/>
    <lineage>
        <taxon>Bacteria</taxon>
        <taxon>Pseudomonadati</taxon>
        <taxon>Myxococcota</taxon>
        <taxon>Polyangia</taxon>
        <taxon>Polyangiales</taxon>
        <taxon>Polyangiaceae</taxon>
        <taxon>Chondromyces</taxon>
    </lineage>
</organism>